<evidence type="ECO:0000256" key="4">
    <source>
        <dbReference type="ARBA" id="ARBA00022989"/>
    </source>
</evidence>
<feature type="transmembrane region" description="Helical" evidence="6">
    <location>
        <begin position="6"/>
        <end position="24"/>
    </location>
</feature>
<name>A0ABT2LKF6_9HYPH</name>
<accession>A0ABT2LKF6</accession>
<feature type="transmembrane region" description="Helical" evidence="6">
    <location>
        <begin position="175"/>
        <end position="203"/>
    </location>
</feature>
<protein>
    <submittedName>
        <fullName evidence="8">Na/Pi cotransporter family protein</fullName>
    </submittedName>
</protein>
<evidence type="ECO:0000256" key="3">
    <source>
        <dbReference type="ARBA" id="ARBA00022692"/>
    </source>
</evidence>
<dbReference type="Gene3D" id="1.20.58.220">
    <property type="entry name" value="Phosphate transport system protein phou homolog 2, domain 2"/>
    <property type="match status" value="1"/>
</dbReference>
<dbReference type="PANTHER" id="PTHR10010:SF46">
    <property type="entry name" value="SODIUM-DEPENDENT PHOSPHATE TRANSPORT PROTEIN 2B"/>
    <property type="match status" value="1"/>
</dbReference>
<dbReference type="Proteomes" id="UP001320831">
    <property type="component" value="Unassembled WGS sequence"/>
</dbReference>
<feature type="transmembrane region" description="Helical" evidence="6">
    <location>
        <begin position="102"/>
        <end position="124"/>
    </location>
</feature>
<feature type="domain" description="PhoU" evidence="7">
    <location>
        <begin position="350"/>
        <end position="431"/>
    </location>
</feature>
<dbReference type="InterPro" id="IPR003841">
    <property type="entry name" value="Na/Pi_transpt"/>
</dbReference>
<dbReference type="EMBL" id="JAOCZP010000001">
    <property type="protein sequence ID" value="MCT7374519.1"/>
    <property type="molecule type" value="Genomic_DNA"/>
</dbReference>
<dbReference type="SUPFAM" id="SSF109755">
    <property type="entry name" value="PhoU-like"/>
    <property type="match status" value="1"/>
</dbReference>
<keyword evidence="3 6" id="KW-0812">Transmembrane</keyword>
<keyword evidence="9" id="KW-1185">Reference proteome</keyword>
<dbReference type="RefSeq" id="WP_260900920.1">
    <property type="nucleotide sequence ID" value="NZ_JAOCZP010000001.1"/>
</dbReference>
<dbReference type="Pfam" id="PF01895">
    <property type="entry name" value="PhoU"/>
    <property type="match status" value="1"/>
</dbReference>
<evidence type="ECO:0000256" key="5">
    <source>
        <dbReference type="ARBA" id="ARBA00023136"/>
    </source>
</evidence>
<proteinExistence type="predicted"/>
<dbReference type="InterPro" id="IPR038078">
    <property type="entry name" value="PhoU-like_sf"/>
</dbReference>
<comment type="caution">
    <text evidence="8">The sequence shown here is derived from an EMBL/GenBank/DDBJ whole genome shotgun (WGS) entry which is preliminary data.</text>
</comment>
<evidence type="ECO:0000256" key="6">
    <source>
        <dbReference type="SAM" id="Phobius"/>
    </source>
</evidence>
<feature type="transmembrane region" description="Helical" evidence="6">
    <location>
        <begin position="209"/>
        <end position="230"/>
    </location>
</feature>
<keyword evidence="5 6" id="KW-0472">Membrane</keyword>
<dbReference type="Pfam" id="PF02690">
    <property type="entry name" value="Na_Pi_cotrans"/>
    <property type="match status" value="2"/>
</dbReference>
<dbReference type="NCBIfam" id="NF037997">
    <property type="entry name" value="Na_Pi_symport"/>
    <property type="match status" value="1"/>
</dbReference>
<dbReference type="InterPro" id="IPR026022">
    <property type="entry name" value="PhoU_dom"/>
</dbReference>
<gene>
    <name evidence="8" type="ORF">N5A92_05660</name>
</gene>
<feature type="transmembrane region" description="Helical" evidence="6">
    <location>
        <begin position="67"/>
        <end position="90"/>
    </location>
</feature>
<keyword evidence="2" id="KW-1003">Cell membrane</keyword>
<sequence length="556" mass="59409">MSGTLVIAHLAGAVALLLWATRMVRTGVTRAYGDVLRQKLRRALKNPLIAVLAGTSMAVALQSSTAVSLLVGSFVGSGIVGGTAGLSAVLGADLGSAFVVRILSFDLGLLIPVCLFAGTTIFLATERRTWRQFGRILVGLGLLLLSLQMIGEASEPLRESTILPVITGYLAQDPGIAFLIAAIVTWLFHSSVAAVLLIAALAARGVIPAELAIVLVLGANLGAGMIAMALSKTMPAAARAVPAGNLMLRGLFALGAVLAFVTLAPSPALLGADPAAQAIHAHIAFNLMVVVLGLPLAPLVHRAAEAILLRSGAPAHGTAEVPFETEVSALDPDALQRPAEALANATRAVVRLCETVEVMLVRIIDLYENYSQEGAEALAALDDQIDRRHAAIKLYLAEMAASTLSDKEARRVQELLGASIKLEQAGDIIVRNMLVHVRKKHDRELAFTPEGWREVSDFHAAVLANARLAFNVLVSRDKQTARQLVLEKDRLREREKETNEHHFERLRQRQIDSIESSALHLDTIRDLKQINSLLTSSAYPVLEEKGMLRASRLDAA</sequence>
<feature type="transmembrane region" description="Helical" evidence="6">
    <location>
        <begin position="278"/>
        <end position="300"/>
    </location>
</feature>
<keyword evidence="4 6" id="KW-1133">Transmembrane helix</keyword>
<comment type="subcellular location">
    <subcellularLocation>
        <location evidence="1">Cell membrane</location>
        <topology evidence="1">Multi-pass membrane protein</topology>
    </subcellularLocation>
</comment>
<evidence type="ECO:0000313" key="9">
    <source>
        <dbReference type="Proteomes" id="UP001320831"/>
    </source>
</evidence>
<dbReference type="PANTHER" id="PTHR10010">
    <property type="entry name" value="SOLUTE CARRIER FAMILY 34 SODIUM PHOSPHATE , MEMBER 2-RELATED"/>
    <property type="match status" value="1"/>
</dbReference>
<evidence type="ECO:0000256" key="2">
    <source>
        <dbReference type="ARBA" id="ARBA00022475"/>
    </source>
</evidence>
<evidence type="ECO:0000313" key="8">
    <source>
        <dbReference type="EMBL" id="MCT7374519.1"/>
    </source>
</evidence>
<reference evidence="8 9" key="1">
    <citation type="submission" date="2022-09" db="EMBL/GenBank/DDBJ databases">
        <title>Chelativorans salina sp. nov., a novel slightly halophilic bacterium isolated from a saline lake sediment enrichment.</title>
        <authorList>
            <person name="Gao L."/>
            <person name="Fang B.-Z."/>
            <person name="Li W.-J."/>
        </authorList>
    </citation>
    <scope>NUCLEOTIDE SEQUENCE [LARGE SCALE GENOMIC DNA]</scope>
    <source>
        <strain evidence="8 9">EGI FJ00035</strain>
    </source>
</reference>
<evidence type="ECO:0000256" key="1">
    <source>
        <dbReference type="ARBA" id="ARBA00004651"/>
    </source>
</evidence>
<feature type="transmembrane region" description="Helical" evidence="6">
    <location>
        <begin position="136"/>
        <end position="154"/>
    </location>
</feature>
<organism evidence="8 9">
    <name type="scientific">Chelativorans salis</name>
    <dbReference type="NCBI Taxonomy" id="2978478"/>
    <lineage>
        <taxon>Bacteria</taxon>
        <taxon>Pseudomonadati</taxon>
        <taxon>Pseudomonadota</taxon>
        <taxon>Alphaproteobacteria</taxon>
        <taxon>Hyphomicrobiales</taxon>
        <taxon>Phyllobacteriaceae</taxon>
        <taxon>Chelativorans</taxon>
    </lineage>
</organism>
<evidence type="ECO:0000259" key="7">
    <source>
        <dbReference type="Pfam" id="PF01895"/>
    </source>
</evidence>
<feature type="transmembrane region" description="Helical" evidence="6">
    <location>
        <begin position="251"/>
        <end position="272"/>
    </location>
</feature>